<dbReference type="AlphaFoldDB" id="A0A376WYN9"/>
<dbReference type="Proteomes" id="UP000254503">
    <property type="component" value="Unassembled WGS sequence"/>
</dbReference>
<proteinExistence type="predicted"/>
<evidence type="ECO:0000313" key="1">
    <source>
        <dbReference type="EMBL" id="STJ54481.1"/>
    </source>
</evidence>
<reference evidence="1 2" key="1">
    <citation type="submission" date="2018-06" db="EMBL/GenBank/DDBJ databases">
        <authorList>
            <consortium name="Pathogen Informatics"/>
            <person name="Doyle S."/>
        </authorList>
    </citation>
    <scope>NUCLEOTIDE SEQUENCE [LARGE SCALE GENOMIC DNA]</scope>
    <source>
        <strain evidence="1 2">NCTC9045</strain>
    </source>
</reference>
<organism evidence="1 2">
    <name type="scientific">Escherichia coli</name>
    <dbReference type="NCBI Taxonomy" id="562"/>
    <lineage>
        <taxon>Bacteria</taxon>
        <taxon>Pseudomonadati</taxon>
        <taxon>Pseudomonadota</taxon>
        <taxon>Gammaproteobacteria</taxon>
        <taxon>Enterobacterales</taxon>
        <taxon>Enterobacteriaceae</taxon>
        <taxon>Escherichia</taxon>
    </lineage>
</organism>
<name>A0A376WYN9_ECOLX</name>
<evidence type="ECO:0000313" key="2">
    <source>
        <dbReference type="Proteomes" id="UP000254503"/>
    </source>
</evidence>
<gene>
    <name evidence="1" type="ORF">NCTC9045_02370</name>
</gene>
<protein>
    <submittedName>
        <fullName evidence="1">Uncharacterized protein</fullName>
    </submittedName>
</protein>
<sequence>MLILPKSPRTPSLSVWTAPAHRRNGQTFPANIATVHTNAARVSCSIACASKASSRGSKIFPVGWSGLEEVKNLSYCHRADTHHRGFYRWRFLKIAAWYARNTHPQHAIPVVITVYRNTDGNLRFSIAGVFRLRSEPAYRAVTIFSL</sequence>
<accession>A0A376WYN9</accession>
<dbReference type="EMBL" id="UGDD01000002">
    <property type="protein sequence ID" value="STJ54481.1"/>
    <property type="molecule type" value="Genomic_DNA"/>
</dbReference>